<dbReference type="STRING" id="27835.A0A0N4YWK0"/>
<feature type="compositionally biased region" description="Basic residues" evidence="1">
    <location>
        <begin position="100"/>
        <end position="114"/>
    </location>
</feature>
<keyword evidence="4" id="KW-1185">Reference proteome</keyword>
<dbReference type="EMBL" id="UYSL01026609">
    <property type="protein sequence ID" value="VDL85723.1"/>
    <property type="molecule type" value="Genomic_DNA"/>
</dbReference>
<evidence type="ECO:0000313" key="5">
    <source>
        <dbReference type="WBParaSite" id="NBR_0002162201-mRNA-1"/>
    </source>
</evidence>
<feature type="domain" description="PH" evidence="2">
    <location>
        <begin position="1"/>
        <end position="97"/>
    </location>
</feature>
<dbReference type="SUPFAM" id="SSF50729">
    <property type="entry name" value="PH domain-like"/>
    <property type="match status" value="1"/>
</dbReference>
<accession>A0A0N4YWK0</accession>
<dbReference type="Gene3D" id="2.30.29.30">
    <property type="entry name" value="Pleckstrin-homology domain (PH domain)/Phosphotyrosine-binding domain (PTB)"/>
    <property type="match status" value="1"/>
</dbReference>
<dbReference type="SMART" id="SM00233">
    <property type="entry name" value="PH"/>
    <property type="match status" value="1"/>
</dbReference>
<dbReference type="AlphaFoldDB" id="A0A0N4YWK0"/>
<organism evidence="5">
    <name type="scientific">Nippostrongylus brasiliensis</name>
    <name type="common">Rat hookworm</name>
    <dbReference type="NCBI Taxonomy" id="27835"/>
    <lineage>
        <taxon>Eukaryota</taxon>
        <taxon>Metazoa</taxon>
        <taxon>Ecdysozoa</taxon>
        <taxon>Nematoda</taxon>
        <taxon>Chromadorea</taxon>
        <taxon>Rhabditida</taxon>
        <taxon>Rhabditina</taxon>
        <taxon>Rhabditomorpha</taxon>
        <taxon>Strongyloidea</taxon>
        <taxon>Heligmosomidae</taxon>
        <taxon>Nippostrongylus</taxon>
    </lineage>
</organism>
<dbReference type="InterPro" id="IPR011993">
    <property type="entry name" value="PH-like_dom_sf"/>
</dbReference>
<dbReference type="Proteomes" id="UP000271162">
    <property type="component" value="Unassembled WGS sequence"/>
</dbReference>
<proteinExistence type="predicted"/>
<reference evidence="3 4" key="2">
    <citation type="submission" date="2018-11" db="EMBL/GenBank/DDBJ databases">
        <authorList>
            <consortium name="Pathogen Informatics"/>
        </authorList>
    </citation>
    <scope>NUCLEOTIDE SEQUENCE [LARGE SCALE GENOMIC DNA]</scope>
</reference>
<protein>
    <submittedName>
        <fullName evidence="5">PH domain-containing protein</fullName>
    </submittedName>
</protein>
<sequence length="154" mass="17329">MRRRSLVGALSLLRSKKQYYFAIDELNSQLLYYKEEADLVAKREPVGALPLSNAAFTISEGNERTFVLHSGDKVVELEAPNPESCECWLEALSHRALTSQRKRTSSARASTKKREKGETANTVDFGGSPTEDYNLVPPLSGRKCEFLPTNHIYY</sequence>
<dbReference type="InterPro" id="IPR001849">
    <property type="entry name" value="PH_domain"/>
</dbReference>
<reference evidence="5" key="1">
    <citation type="submission" date="2017-02" db="UniProtKB">
        <authorList>
            <consortium name="WormBaseParasite"/>
        </authorList>
    </citation>
    <scope>IDENTIFICATION</scope>
</reference>
<evidence type="ECO:0000313" key="3">
    <source>
        <dbReference type="EMBL" id="VDL85723.1"/>
    </source>
</evidence>
<feature type="region of interest" description="Disordered" evidence="1">
    <location>
        <begin position="99"/>
        <end position="131"/>
    </location>
</feature>
<dbReference type="PROSITE" id="PS50003">
    <property type="entry name" value="PH_DOMAIN"/>
    <property type="match status" value="1"/>
</dbReference>
<gene>
    <name evidence="3" type="ORF">NBR_LOCUS21623</name>
</gene>
<evidence type="ECO:0000313" key="4">
    <source>
        <dbReference type="Proteomes" id="UP000271162"/>
    </source>
</evidence>
<evidence type="ECO:0000259" key="2">
    <source>
        <dbReference type="PROSITE" id="PS50003"/>
    </source>
</evidence>
<dbReference type="WBParaSite" id="NBR_0002162201-mRNA-1">
    <property type="protein sequence ID" value="NBR_0002162201-mRNA-1"/>
    <property type="gene ID" value="NBR_0002162201"/>
</dbReference>
<dbReference type="Pfam" id="PF00169">
    <property type="entry name" value="PH"/>
    <property type="match status" value="1"/>
</dbReference>
<evidence type="ECO:0000256" key="1">
    <source>
        <dbReference type="SAM" id="MobiDB-lite"/>
    </source>
</evidence>
<name>A0A0N4YWK0_NIPBR</name>